<dbReference type="Pfam" id="PF12680">
    <property type="entry name" value="SnoaL_2"/>
    <property type="match status" value="1"/>
</dbReference>
<proteinExistence type="predicted"/>
<dbReference type="Gene3D" id="3.10.450.50">
    <property type="match status" value="1"/>
</dbReference>
<dbReference type="InterPro" id="IPR032710">
    <property type="entry name" value="NTF2-like_dom_sf"/>
</dbReference>
<dbReference type="Proteomes" id="UP000283523">
    <property type="component" value="Unassembled WGS sequence"/>
</dbReference>
<comment type="caution">
    <text evidence="2">The sequence shown here is derived from an EMBL/GenBank/DDBJ whole genome shotgun (WGS) entry which is preliminary data.</text>
</comment>
<reference evidence="2 3" key="1">
    <citation type="submission" date="2018-08" db="EMBL/GenBank/DDBJ databases">
        <title>Fibrisoma montanum sp. nov., isolated from Danxia mountain soil.</title>
        <authorList>
            <person name="Huang Y."/>
        </authorList>
    </citation>
    <scope>NUCLEOTIDE SEQUENCE [LARGE SCALE GENOMIC DNA]</scope>
    <source>
        <strain evidence="2 3">HYT19</strain>
    </source>
</reference>
<keyword evidence="3" id="KW-1185">Reference proteome</keyword>
<dbReference type="RefSeq" id="WP_119670638.1">
    <property type="nucleotide sequence ID" value="NZ_QXED01000009.1"/>
</dbReference>
<feature type="domain" description="SnoaL-like" evidence="1">
    <location>
        <begin position="6"/>
        <end position="116"/>
    </location>
</feature>
<gene>
    <name evidence="2" type="ORF">DYU11_25845</name>
</gene>
<sequence length="122" mass="13519">MEELIDAYIAAYNRMDVAGMLDVLHDDITFENVSNTDGVLTIHGKAAFTELACRSVELFAERMQLVRSLVLGTDTAAVEVDYHATLAHDLSDEKKAGDTLVLRGVSFFRFKDGKISQLTDYS</sequence>
<organism evidence="2 3">
    <name type="scientific">Fibrisoma montanum</name>
    <dbReference type="NCBI Taxonomy" id="2305895"/>
    <lineage>
        <taxon>Bacteria</taxon>
        <taxon>Pseudomonadati</taxon>
        <taxon>Bacteroidota</taxon>
        <taxon>Cytophagia</taxon>
        <taxon>Cytophagales</taxon>
        <taxon>Spirosomataceae</taxon>
        <taxon>Fibrisoma</taxon>
    </lineage>
</organism>
<accession>A0A418M020</accession>
<name>A0A418M020_9BACT</name>
<evidence type="ECO:0000313" key="2">
    <source>
        <dbReference type="EMBL" id="RIV18926.1"/>
    </source>
</evidence>
<evidence type="ECO:0000259" key="1">
    <source>
        <dbReference type="Pfam" id="PF12680"/>
    </source>
</evidence>
<dbReference type="SUPFAM" id="SSF54427">
    <property type="entry name" value="NTF2-like"/>
    <property type="match status" value="1"/>
</dbReference>
<evidence type="ECO:0000313" key="3">
    <source>
        <dbReference type="Proteomes" id="UP000283523"/>
    </source>
</evidence>
<dbReference type="AlphaFoldDB" id="A0A418M020"/>
<protein>
    <submittedName>
        <fullName evidence="2">Nuclear transport factor 2 family protein</fullName>
    </submittedName>
</protein>
<dbReference type="InterPro" id="IPR037401">
    <property type="entry name" value="SnoaL-like"/>
</dbReference>
<dbReference type="OrthoDB" id="582835at2"/>
<dbReference type="EMBL" id="QXED01000009">
    <property type="protein sequence ID" value="RIV18926.1"/>
    <property type="molecule type" value="Genomic_DNA"/>
</dbReference>